<dbReference type="InterPro" id="IPR046977">
    <property type="entry name" value="RsmC/RlmG"/>
</dbReference>
<evidence type="ECO:0000313" key="8">
    <source>
        <dbReference type="EMBL" id="SDI58797.1"/>
    </source>
</evidence>
<dbReference type="InterPro" id="IPR007848">
    <property type="entry name" value="Small_mtfrase_dom"/>
</dbReference>
<dbReference type="Gene3D" id="3.40.50.150">
    <property type="entry name" value="Vaccinia Virus protein VP39"/>
    <property type="match status" value="2"/>
</dbReference>
<dbReference type="AlphaFoldDB" id="A0A1G8LTJ7"/>
<evidence type="ECO:0000313" key="9">
    <source>
        <dbReference type="Proteomes" id="UP000199527"/>
    </source>
</evidence>
<keyword evidence="3 8" id="KW-0489">Methyltransferase</keyword>
<dbReference type="InterPro" id="IPR058679">
    <property type="entry name" value="RlmG_N"/>
</dbReference>
<dbReference type="InterPro" id="IPR002052">
    <property type="entry name" value="DNA_methylase_N6_adenine_CS"/>
</dbReference>
<evidence type="ECO:0000259" key="7">
    <source>
        <dbReference type="Pfam" id="PF26049"/>
    </source>
</evidence>
<evidence type="ECO:0000256" key="1">
    <source>
        <dbReference type="ARBA" id="ARBA00022490"/>
    </source>
</evidence>
<dbReference type="GO" id="GO:0005737">
    <property type="term" value="C:cytoplasm"/>
    <property type="evidence" value="ECO:0007669"/>
    <property type="project" value="InterPro"/>
</dbReference>
<keyword evidence="4 8" id="KW-0808">Transferase</keyword>
<dbReference type="PANTHER" id="PTHR47816:SF5">
    <property type="entry name" value="RIBOSOMAL RNA LARGE SUBUNIT METHYLTRANSFERASE G"/>
    <property type="match status" value="1"/>
</dbReference>
<protein>
    <submittedName>
        <fullName evidence="8">23S rRNA (Guanine1835-N2)-methyltransferase</fullName>
    </submittedName>
</protein>
<evidence type="ECO:0000256" key="4">
    <source>
        <dbReference type="ARBA" id="ARBA00022679"/>
    </source>
</evidence>
<keyword evidence="5" id="KW-0949">S-adenosyl-L-methionine</keyword>
<dbReference type="CDD" id="cd02440">
    <property type="entry name" value="AdoMet_MTases"/>
    <property type="match status" value="1"/>
</dbReference>
<gene>
    <name evidence="8" type="ORF">SAMN04488540_102162</name>
</gene>
<keyword evidence="2" id="KW-0698">rRNA processing</keyword>
<dbReference type="Proteomes" id="UP000199527">
    <property type="component" value="Unassembled WGS sequence"/>
</dbReference>
<dbReference type="InterPro" id="IPR029063">
    <property type="entry name" value="SAM-dependent_MTases_sf"/>
</dbReference>
<dbReference type="RefSeq" id="WP_090361841.1">
    <property type="nucleotide sequence ID" value="NZ_FNEM01000002.1"/>
</dbReference>
<feature type="domain" description="RlmG N-terminal" evidence="7">
    <location>
        <begin position="4"/>
        <end position="174"/>
    </location>
</feature>
<dbReference type="GO" id="GO:0003676">
    <property type="term" value="F:nucleic acid binding"/>
    <property type="evidence" value="ECO:0007669"/>
    <property type="project" value="InterPro"/>
</dbReference>
<feature type="domain" description="Methyltransferase small" evidence="6">
    <location>
        <begin position="197"/>
        <end position="363"/>
    </location>
</feature>
<dbReference type="GO" id="GO:0008990">
    <property type="term" value="F:rRNA (guanine-N2-)-methyltransferase activity"/>
    <property type="evidence" value="ECO:0007669"/>
    <property type="project" value="InterPro"/>
</dbReference>
<dbReference type="PANTHER" id="PTHR47816">
    <property type="entry name" value="RIBOSOMAL RNA SMALL SUBUNIT METHYLTRANSFERASE C"/>
    <property type="match status" value="1"/>
</dbReference>
<reference evidence="9" key="1">
    <citation type="submission" date="2016-10" db="EMBL/GenBank/DDBJ databases">
        <authorList>
            <person name="Varghese N."/>
            <person name="Submissions S."/>
        </authorList>
    </citation>
    <scope>NUCLEOTIDE SEQUENCE [LARGE SCALE GENOMIC DNA]</scope>
    <source>
        <strain evidence="9">DSM 23317</strain>
    </source>
</reference>
<accession>A0A1G8LTJ7</accession>
<dbReference type="InterPro" id="IPR017237">
    <property type="entry name" value="RLMG"/>
</dbReference>
<name>A0A1G8LTJ7_9GAMM</name>
<evidence type="ECO:0000256" key="2">
    <source>
        <dbReference type="ARBA" id="ARBA00022552"/>
    </source>
</evidence>
<dbReference type="Pfam" id="PF26049">
    <property type="entry name" value="RLMG_N"/>
    <property type="match status" value="1"/>
</dbReference>
<dbReference type="EMBL" id="FNEM01000002">
    <property type="protein sequence ID" value="SDI58797.1"/>
    <property type="molecule type" value="Genomic_DNA"/>
</dbReference>
<dbReference type="PROSITE" id="PS00092">
    <property type="entry name" value="N6_MTASE"/>
    <property type="match status" value="1"/>
</dbReference>
<evidence type="ECO:0000256" key="3">
    <source>
        <dbReference type="ARBA" id="ARBA00022603"/>
    </source>
</evidence>
<dbReference type="OrthoDB" id="29650at2"/>
<keyword evidence="1" id="KW-0963">Cytoplasm</keyword>
<dbReference type="PIRSF" id="PIRSF037565">
    <property type="entry name" value="RRNA_m2G_Mtase_RsmD_prd"/>
    <property type="match status" value="1"/>
</dbReference>
<proteinExistence type="predicted"/>
<organism evidence="8 9">
    <name type="scientific">Ferrimonas sediminum</name>
    <dbReference type="NCBI Taxonomy" id="718193"/>
    <lineage>
        <taxon>Bacteria</taxon>
        <taxon>Pseudomonadati</taxon>
        <taxon>Pseudomonadota</taxon>
        <taxon>Gammaproteobacteria</taxon>
        <taxon>Alteromonadales</taxon>
        <taxon>Ferrimonadaceae</taxon>
        <taxon>Ferrimonas</taxon>
    </lineage>
</organism>
<dbReference type="SUPFAM" id="SSF53335">
    <property type="entry name" value="S-adenosyl-L-methionine-dependent methyltransferases"/>
    <property type="match status" value="1"/>
</dbReference>
<evidence type="ECO:0000259" key="6">
    <source>
        <dbReference type="Pfam" id="PF05175"/>
    </source>
</evidence>
<evidence type="ECO:0000256" key="5">
    <source>
        <dbReference type="ARBA" id="ARBA00022691"/>
    </source>
</evidence>
<dbReference type="Pfam" id="PF05175">
    <property type="entry name" value="MTS"/>
    <property type="match status" value="1"/>
</dbReference>
<keyword evidence="9" id="KW-1185">Reference proteome</keyword>
<sequence>MSETLTLESLSLRLRRFPDTQHSELLAWDAADELLMLNALPDVSGQLLIINDHFGALGCATAGLDPLWVNDSFVAHQALKQNLDLNALPRPSHCLSDLQPPQSPIEQVWLKLPRNLRYLEYILDWLNGHLPEGTKVIIAARLKEMPTSLKGLTEAYLDEIQPSRIRKKARLLIGKTSGRRATKPLLQRWTVEGSDWQLDNYPNVFSGNRLDLAAHLMLQHIPGGHQQIIDLGCGNGVLSLAAAQANPEAVIHAVDESWHAVKSCGDTLGRYLKPEQFQTHWDDCLTHFDGDSVDLILCNPPFHQQQAITDHIAWQMFRDAKRALAPGGRLRVIGNRHLGYHIKLMRLFGKVETVAANAKFVILDAVKR</sequence>